<keyword evidence="13" id="KW-0175">Coiled coil</keyword>
<evidence type="ECO:0000256" key="8">
    <source>
        <dbReference type="ARBA" id="ARBA00022777"/>
    </source>
</evidence>
<dbReference type="SMART" id="SM01049">
    <property type="entry name" value="Cache_2"/>
    <property type="match status" value="1"/>
</dbReference>
<dbReference type="PRINTS" id="PR00344">
    <property type="entry name" value="BCTRLSENSOR"/>
</dbReference>
<dbReference type="InterPro" id="IPR003594">
    <property type="entry name" value="HATPase_dom"/>
</dbReference>
<evidence type="ECO:0000259" key="15">
    <source>
        <dbReference type="PROSITE" id="PS50109"/>
    </source>
</evidence>
<feature type="coiled-coil region" evidence="13">
    <location>
        <begin position="243"/>
        <end position="288"/>
    </location>
</feature>
<keyword evidence="9 16" id="KW-0067">ATP-binding</keyword>
<feature type="transmembrane region" description="Helical" evidence="14">
    <location>
        <begin position="221"/>
        <end position="242"/>
    </location>
</feature>
<keyword evidence="7" id="KW-0547">Nucleotide-binding</keyword>
<evidence type="ECO:0000256" key="11">
    <source>
        <dbReference type="ARBA" id="ARBA00023012"/>
    </source>
</evidence>
<feature type="transmembrane region" description="Helical" evidence="14">
    <location>
        <begin position="12"/>
        <end position="33"/>
    </location>
</feature>
<evidence type="ECO:0000313" key="17">
    <source>
        <dbReference type="Proteomes" id="UP000233248"/>
    </source>
</evidence>
<dbReference type="Gene3D" id="3.30.565.10">
    <property type="entry name" value="Histidine kinase-like ATPase, C-terminal domain"/>
    <property type="match status" value="1"/>
</dbReference>
<feature type="domain" description="Histidine kinase" evidence="15">
    <location>
        <begin position="304"/>
        <end position="518"/>
    </location>
</feature>
<dbReference type="GO" id="GO:0030295">
    <property type="term" value="F:protein kinase activator activity"/>
    <property type="evidence" value="ECO:0007669"/>
    <property type="project" value="TreeGrafter"/>
</dbReference>
<evidence type="ECO:0000256" key="12">
    <source>
        <dbReference type="ARBA" id="ARBA00023136"/>
    </source>
</evidence>
<dbReference type="GO" id="GO:0004673">
    <property type="term" value="F:protein histidine kinase activity"/>
    <property type="evidence" value="ECO:0007669"/>
    <property type="project" value="UniProtKB-EC"/>
</dbReference>
<dbReference type="GO" id="GO:0007234">
    <property type="term" value="P:osmosensory signaling via phosphorelay pathway"/>
    <property type="evidence" value="ECO:0007669"/>
    <property type="project" value="TreeGrafter"/>
</dbReference>
<organism evidence="16 17">
    <name type="scientific">Malaciobacter halophilus</name>
    <dbReference type="NCBI Taxonomy" id="197482"/>
    <lineage>
        <taxon>Bacteria</taxon>
        <taxon>Pseudomonadati</taxon>
        <taxon>Campylobacterota</taxon>
        <taxon>Epsilonproteobacteria</taxon>
        <taxon>Campylobacterales</taxon>
        <taxon>Arcobacteraceae</taxon>
        <taxon>Malaciobacter</taxon>
    </lineage>
</organism>
<dbReference type="Proteomes" id="UP000233248">
    <property type="component" value="Unassembled WGS sequence"/>
</dbReference>
<dbReference type="Gene3D" id="3.30.450.20">
    <property type="entry name" value="PAS domain"/>
    <property type="match status" value="1"/>
</dbReference>
<dbReference type="PANTHER" id="PTHR42878:SF7">
    <property type="entry name" value="SENSOR HISTIDINE KINASE GLRK"/>
    <property type="match status" value="1"/>
</dbReference>
<evidence type="ECO:0000256" key="14">
    <source>
        <dbReference type="SAM" id="Phobius"/>
    </source>
</evidence>
<dbReference type="InterPro" id="IPR004358">
    <property type="entry name" value="Sig_transdc_His_kin-like_C"/>
</dbReference>
<evidence type="ECO:0000256" key="5">
    <source>
        <dbReference type="ARBA" id="ARBA00022679"/>
    </source>
</evidence>
<comment type="subcellular location">
    <subcellularLocation>
        <location evidence="2">Cell membrane</location>
        <topology evidence="2">Multi-pass membrane protein</topology>
    </subcellularLocation>
</comment>
<keyword evidence="12 14" id="KW-0472">Membrane</keyword>
<keyword evidence="8" id="KW-0418">Kinase</keyword>
<evidence type="ECO:0000256" key="1">
    <source>
        <dbReference type="ARBA" id="ARBA00000085"/>
    </source>
</evidence>
<dbReference type="SMART" id="SM00387">
    <property type="entry name" value="HATPase_c"/>
    <property type="match status" value="1"/>
</dbReference>
<evidence type="ECO:0000313" key="16">
    <source>
        <dbReference type="EMBL" id="PKI81705.1"/>
    </source>
</evidence>
<accession>A0A2N1J560</accession>
<dbReference type="InterPro" id="IPR036890">
    <property type="entry name" value="HATPase_C_sf"/>
</dbReference>
<dbReference type="InterPro" id="IPR005467">
    <property type="entry name" value="His_kinase_dom"/>
</dbReference>
<protein>
    <recommendedName>
        <fullName evidence="3">histidine kinase</fullName>
        <ecNumber evidence="3">2.7.13.3</ecNumber>
    </recommendedName>
</protein>
<proteinExistence type="predicted"/>
<dbReference type="InterPro" id="IPR050351">
    <property type="entry name" value="BphY/WalK/GraS-like"/>
</dbReference>
<dbReference type="OrthoDB" id="9805967at2"/>
<dbReference type="PROSITE" id="PS50109">
    <property type="entry name" value="HIS_KIN"/>
    <property type="match status" value="1"/>
</dbReference>
<evidence type="ECO:0000256" key="10">
    <source>
        <dbReference type="ARBA" id="ARBA00022989"/>
    </source>
</evidence>
<dbReference type="Gene3D" id="1.10.287.130">
    <property type="match status" value="1"/>
</dbReference>
<dbReference type="PANTHER" id="PTHR42878">
    <property type="entry name" value="TWO-COMPONENT HISTIDINE KINASE"/>
    <property type="match status" value="1"/>
</dbReference>
<dbReference type="Pfam" id="PF02518">
    <property type="entry name" value="HATPase_c"/>
    <property type="match status" value="1"/>
</dbReference>
<dbReference type="GO" id="GO:0000156">
    <property type="term" value="F:phosphorelay response regulator activity"/>
    <property type="evidence" value="ECO:0007669"/>
    <property type="project" value="TreeGrafter"/>
</dbReference>
<keyword evidence="6 14" id="KW-0812">Transmembrane</keyword>
<dbReference type="EC" id="2.7.13.3" evidence="3"/>
<comment type="catalytic activity">
    <reaction evidence="1">
        <text>ATP + protein L-histidine = ADP + protein N-phospho-L-histidine.</text>
        <dbReference type="EC" id="2.7.13.3"/>
    </reaction>
</comment>
<keyword evidence="10 14" id="KW-1133">Transmembrane helix</keyword>
<dbReference type="EMBL" id="NXIF01000009">
    <property type="protein sequence ID" value="PKI81705.1"/>
    <property type="molecule type" value="Genomic_DNA"/>
</dbReference>
<evidence type="ECO:0000256" key="6">
    <source>
        <dbReference type="ARBA" id="ARBA00022692"/>
    </source>
</evidence>
<evidence type="ECO:0000256" key="2">
    <source>
        <dbReference type="ARBA" id="ARBA00004651"/>
    </source>
</evidence>
<evidence type="ECO:0000256" key="3">
    <source>
        <dbReference type="ARBA" id="ARBA00012438"/>
    </source>
</evidence>
<evidence type="ECO:0000256" key="4">
    <source>
        <dbReference type="ARBA" id="ARBA00022475"/>
    </source>
</evidence>
<dbReference type="RefSeq" id="WP_101183712.1">
    <property type="nucleotide sequence ID" value="NZ_CP031218.1"/>
</dbReference>
<keyword evidence="11" id="KW-0902">Two-component regulatory system</keyword>
<dbReference type="AlphaFoldDB" id="A0A2N1J560"/>
<dbReference type="InterPro" id="IPR033480">
    <property type="entry name" value="sCache_2"/>
</dbReference>
<dbReference type="GO" id="GO:0005524">
    <property type="term" value="F:ATP binding"/>
    <property type="evidence" value="ECO:0007669"/>
    <property type="project" value="UniProtKB-KW"/>
</dbReference>
<name>A0A2N1J560_9BACT</name>
<dbReference type="SUPFAM" id="SSF55874">
    <property type="entry name" value="ATPase domain of HSP90 chaperone/DNA topoisomerase II/histidine kinase"/>
    <property type="match status" value="1"/>
</dbReference>
<reference evidence="16 17" key="1">
    <citation type="submission" date="2017-09" db="EMBL/GenBank/DDBJ databases">
        <title>Genomics of the genus Arcobacter.</title>
        <authorList>
            <person name="Perez-Cataluna A."/>
            <person name="Figueras M.J."/>
            <person name="Salas-Masso N."/>
        </authorList>
    </citation>
    <scope>NUCLEOTIDE SEQUENCE [LARGE SCALE GENOMIC DNA]</scope>
    <source>
        <strain evidence="16 17">DSM 18005</strain>
    </source>
</reference>
<comment type="caution">
    <text evidence="16">The sequence shown here is derived from an EMBL/GenBank/DDBJ whole genome shotgun (WGS) entry which is preliminary data.</text>
</comment>
<dbReference type="Pfam" id="PF17200">
    <property type="entry name" value="sCache_2"/>
    <property type="match status" value="1"/>
</dbReference>
<gene>
    <name evidence="16" type="ORF">CP960_02765</name>
</gene>
<evidence type="ECO:0000256" key="9">
    <source>
        <dbReference type="ARBA" id="ARBA00022840"/>
    </source>
</evidence>
<evidence type="ECO:0000256" key="7">
    <source>
        <dbReference type="ARBA" id="ARBA00022741"/>
    </source>
</evidence>
<dbReference type="KEGG" id="ahs:AHALO_1894"/>
<dbReference type="GO" id="GO:0005886">
    <property type="term" value="C:plasma membrane"/>
    <property type="evidence" value="ECO:0007669"/>
    <property type="project" value="UniProtKB-SubCell"/>
</dbReference>
<keyword evidence="17" id="KW-1185">Reference proteome</keyword>
<sequence length="518" mass="60747">MQLISEKNISKMIIYVFIIIMSSMIFMISYFYVKNTNKNFELQMDKYVKEYYNNQKQILKKEVETVIDILNYNLTKHEYTEKSIKEDAKRLLNNISFQEKKSDYFFVYEVQNMQGGDDFARMIVNPNRPDLLGKLISTNYEDANGKKFREEFMENIRKKGDSFNQYAYKKPNSNEIKQKVSYFKLYNQWNWVISIGVYTDDIEKQIALKREDLKQRVKSQVVQNILLFLLFLTIAIVLSILVSEKIDEVLKNYQNKVKAKSQELMLLNESLERRVKEEVSKNREHEQLLVQKSRFIALGEMISNIAHQWRQPLSELSSILMFIKFKFNMDALDKQTMEQKSLEAEKVLDYMSHTIDDFRNFFMPKKDKEKFFLKSAVDSVITILSSALENNKIKIEIDIDDSLQINTYLNEFEQVVLNILSNAKDVLISNKIQNPKIKIFAKEKKNEISLFIQDNGKGVSVTPIEKIFEPYFTTKGDSDGTGIGLYMSKTIIEKNIKGVLKVENVKEGARFEIVIPKS</sequence>
<keyword evidence="4" id="KW-1003">Cell membrane</keyword>
<keyword evidence="5" id="KW-0808">Transferase</keyword>
<evidence type="ECO:0000256" key="13">
    <source>
        <dbReference type="SAM" id="Coils"/>
    </source>
</evidence>